<organism evidence="1 2">
    <name type="scientific">Ohtaekwangia koreensis</name>
    <dbReference type="NCBI Taxonomy" id="688867"/>
    <lineage>
        <taxon>Bacteria</taxon>
        <taxon>Pseudomonadati</taxon>
        <taxon>Bacteroidota</taxon>
        <taxon>Cytophagia</taxon>
        <taxon>Cytophagales</taxon>
        <taxon>Fulvivirgaceae</taxon>
        <taxon>Ohtaekwangia</taxon>
    </lineage>
</organism>
<reference evidence="1 2" key="1">
    <citation type="submission" date="2017-02" db="EMBL/GenBank/DDBJ databases">
        <authorList>
            <person name="Peterson S.W."/>
        </authorList>
    </citation>
    <scope>NUCLEOTIDE SEQUENCE [LARGE SCALE GENOMIC DNA]</scope>
    <source>
        <strain evidence="1 2">DSM 25262</strain>
    </source>
</reference>
<dbReference type="PANTHER" id="PTHR34071">
    <property type="entry name" value="5-NITROIMIDAZOLE ANTIBIOTICS RESISTANCE PROTEIN, NIMA-FAMILY-RELATED PROTEIN-RELATED"/>
    <property type="match status" value="1"/>
</dbReference>
<dbReference type="PANTHER" id="PTHR34071:SF2">
    <property type="entry name" value="FLAVIN-NUCLEOTIDE-BINDING PROTEIN"/>
    <property type="match status" value="1"/>
</dbReference>
<dbReference type="Gene3D" id="2.30.110.10">
    <property type="entry name" value="Electron Transport, Fmn-binding Protein, Chain A"/>
    <property type="match status" value="1"/>
</dbReference>
<dbReference type="InterPro" id="IPR012349">
    <property type="entry name" value="Split_barrel_FMN-bd"/>
</dbReference>
<dbReference type="InterPro" id="IPR024747">
    <property type="entry name" value="Pyridox_Oxase-rel"/>
</dbReference>
<evidence type="ECO:0008006" key="3">
    <source>
        <dbReference type="Google" id="ProtNLM"/>
    </source>
</evidence>
<sequence>MLGKLTEEQVDHVLHEQLLGRIGCRAKNRVYIVPVTYVYHKGYIYAHSKEGEKIRMMRSNPEICFQVDAIENMTNWRSVVVWGKYEELKTKKEQEAGLKIMADRLAPFTISETIRPSQGPSRPPEVVEKGFKAVAYRLKVLEKTGRFEKNDR</sequence>
<dbReference type="EMBL" id="FUZU01000003">
    <property type="protein sequence ID" value="SKC83437.1"/>
    <property type="molecule type" value="Genomic_DNA"/>
</dbReference>
<dbReference type="STRING" id="688867.SAMN05660236_4454"/>
<dbReference type="SUPFAM" id="SSF50475">
    <property type="entry name" value="FMN-binding split barrel"/>
    <property type="match status" value="1"/>
</dbReference>
<dbReference type="Pfam" id="PF12900">
    <property type="entry name" value="Pyridox_ox_2"/>
    <property type="match status" value="1"/>
</dbReference>
<name>A0A1T5M5B2_9BACT</name>
<keyword evidence="2" id="KW-1185">Reference proteome</keyword>
<proteinExistence type="predicted"/>
<protein>
    <recommendedName>
        <fullName evidence="3">Pyridoxamine 5'-phosphate oxidase</fullName>
    </recommendedName>
</protein>
<accession>A0A1T5M5B2</accession>
<dbReference type="AlphaFoldDB" id="A0A1T5M5B2"/>
<evidence type="ECO:0000313" key="2">
    <source>
        <dbReference type="Proteomes" id="UP000190961"/>
    </source>
</evidence>
<dbReference type="Proteomes" id="UP000190961">
    <property type="component" value="Unassembled WGS sequence"/>
</dbReference>
<evidence type="ECO:0000313" key="1">
    <source>
        <dbReference type="EMBL" id="SKC83437.1"/>
    </source>
</evidence>
<dbReference type="RefSeq" id="WP_079688976.1">
    <property type="nucleotide sequence ID" value="NZ_FUZU01000003.1"/>
</dbReference>
<dbReference type="OrthoDB" id="9794935at2"/>
<gene>
    <name evidence="1" type="ORF">SAMN05660236_4454</name>
</gene>